<evidence type="ECO:0000256" key="2">
    <source>
        <dbReference type="ARBA" id="ARBA00022448"/>
    </source>
</evidence>
<keyword evidence="2" id="KW-0813">Transport</keyword>
<dbReference type="PROSITE" id="PS50893">
    <property type="entry name" value="ABC_TRANSPORTER_2"/>
    <property type="match status" value="1"/>
</dbReference>
<protein>
    <submittedName>
        <fullName evidence="7">Branched-chain amino acid transport system ATP-binding protein</fullName>
    </submittedName>
</protein>
<feature type="domain" description="ABC transporter" evidence="6">
    <location>
        <begin position="6"/>
        <end position="244"/>
    </location>
</feature>
<comment type="caution">
    <text evidence="7">The sequence shown here is derived from an EMBL/GenBank/DDBJ whole genome shotgun (WGS) entry which is preliminary data.</text>
</comment>
<dbReference type="SUPFAM" id="SSF52540">
    <property type="entry name" value="P-loop containing nucleoside triphosphate hydrolases"/>
    <property type="match status" value="1"/>
</dbReference>
<dbReference type="PROSITE" id="PS00211">
    <property type="entry name" value="ABC_TRANSPORTER_1"/>
    <property type="match status" value="1"/>
</dbReference>
<evidence type="ECO:0000256" key="5">
    <source>
        <dbReference type="ARBA" id="ARBA00022970"/>
    </source>
</evidence>
<name>A0ABR9JWW6_9ACTN</name>
<dbReference type="PANTHER" id="PTHR43820">
    <property type="entry name" value="HIGH-AFFINITY BRANCHED-CHAIN AMINO ACID TRANSPORT ATP-BINDING PROTEIN LIVF"/>
    <property type="match status" value="1"/>
</dbReference>
<comment type="similarity">
    <text evidence="1">Belongs to the ABC transporter superfamily.</text>
</comment>
<evidence type="ECO:0000256" key="3">
    <source>
        <dbReference type="ARBA" id="ARBA00022741"/>
    </source>
</evidence>
<evidence type="ECO:0000313" key="7">
    <source>
        <dbReference type="EMBL" id="MBE1535060.1"/>
    </source>
</evidence>
<dbReference type="InterPro" id="IPR003439">
    <property type="entry name" value="ABC_transporter-like_ATP-bd"/>
</dbReference>
<dbReference type="InterPro" id="IPR027417">
    <property type="entry name" value="P-loop_NTPase"/>
</dbReference>
<dbReference type="InterPro" id="IPR052156">
    <property type="entry name" value="BCAA_Transport_ATP-bd_LivF"/>
</dbReference>
<organism evidence="7 8">
    <name type="scientific">Actinomadura algeriensis</name>
    <dbReference type="NCBI Taxonomy" id="1679523"/>
    <lineage>
        <taxon>Bacteria</taxon>
        <taxon>Bacillati</taxon>
        <taxon>Actinomycetota</taxon>
        <taxon>Actinomycetes</taxon>
        <taxon>Streptosporangiales</taxon>
        <taxon>Thermomonosporaceae</taxon>
        <taxon>Actinomadura</taxon>
    </lineage>
</organism>
<evidence type="ECO:0000256" key="4">
    <source>
        <dbReference type="ARBA" id="ARBA00022840"/>
    </source>
</evidence>
<accession>A0ABR9JWW6</accession>
<dbReference type="Proteomes" id="UP000627838">
    <property type="component" value="Unassembled WGS sequence"/>
</dbReference>
<keyword evidence="3" id="KW-0547">Nucleotide-binding</keyword>
<dbReference type="GO" id="GO:0005524">
    <property type="term" value="F:ATP binding"/>
    <property type="evidence" value="ECO:0007669"/>
    <property type="project" value="UniProtKB-KW"/>
</dbReference>
<sequence>MANGTLEVRDLSVSYGRAVRALRGVSLEVPAGSVTAVLGANGAGKTTLLRAISGTLPFHRGAVESGGVRLGDRTLSGLRPAGVVSAGVVQVPEGRRVFGRLTVEENLRAGALGARDRSGTAKSRARVLELFPVLAERAGQRAGLLSGGEQQMLAIGRALMARPSVLLLDEPTLGLAPLMAERIAETITEINQQGTAILLIEQNAALALELSSTAHVLEVGAVTLHGPSAELAASDEVRRRYLGVADDDAAQDAAEAARTADTAPTLERWAG</sequence>
<dbReference type="PANTHER" id="PTHR43820:SF4">
    <property type="entry name" value="HIGH-AFFINITY BRANCHED-CHAIN AMINO ACID TRANSPORT ATP-BINDING PROTEIN LIVF"/>
    <property type="match status" value="1"/>
</dbReference>
<proteinExistence type="inferred from homology"/>
<dbReference type="EMBL" id="JADBDZ010000001">
    <property type="protein sequence ID" value="MBE1535060.1"/>
    <property type="molecule type" value="Genomic_DNA"/>
</dbReference>
<gene>
    <name evidence="7" type="ORF">H4W34_004893</name>
</gene>
<evidence type="ECO:0000313" key="8">
    <source>
        <dbReference type="Proteomes" id="UP000627838"/>
    </source>
</evidence>
<keyword evidence="5" id="KW-0029">Amino-acid transport</keyword>
<dbReference type="Pfam" id="PF00005">
    <property type="entry name" value="ABC_tran"/>
    <property type="match status" value="1"/>
</dbReference>
<dbReference type="InterPro" id="IPR017871">
    <property type="entry name" value="ABC_transporter-like_CS"/>
</dbReference>
<dbReference type="CDD" id="cd03224">
    <property type="entry name" value="ABC_TM1139_LivF_branched"/>
    <property type="match status" value="1"/>
</dbReference>
<evidence type="ECO:0000259" key="6">
    <source>
        <dbReference type="PROSITE" id="PS50893"/>
    </source>
</evidence>
<dbReference type="RefSeq" id="WP_192761333.1">
    <property type="nucleotide sequence ID" value="NZ_JADBDZ010000001.1"/>
</dbReference>
<keyword evidence="4 7" id="KW-0067">ATP-binding</keyword>
<reference evidence="7 8" key="1">
    <citation type="submission" date="2020-10" db="EMBL/GenBank/DDBJ databases">
        <title>Sequencing the genomes of 1000 actinobacteria strains.</title>
        <authorList>
            <person name="Klenk H.-P."/>
        </authorList>
    </citation>
    <scope>NUCLEOTIDE SEQUENCE [LARGE SCALE GENOMIC DNA]</scope>
    <source>
        <strain evidence="7 8">DSM 46744</strain>
    </source>
</reference>
<keyword evidence="8" id="KW-1185">Reference proteome</keyword>
<dbReference type="Gene3D" id="3.40.50.300">
    <property type="entry name" value="P-loop containing nucleotide triphosphate hydrolases"/>
    <property type="match status" value="1"/>
</dbReference>
<dbReference type="InterPro" id="IPR003593">
    <property type="entry name" value="AAA+_ATPase"/>
</dbReference>
<evidence type="ECO:0000256" key="1">
    <source>
        <dbReference type="ARBA" id="ARBA00005417"/>
    </source>
</evidence>
<dbReference type="SMART" id="SM00382">
    <property type="entry name" value="AAA"/>
    <property type="match status" value="1"/>
</dbReference>